<dbReference type="PROSITE" id="PS50868">
    <property type="entry name" value="POST_SET"/>
    <property type="match status" value="1"/>
</dbReference>
<dbReference type="GeneID" id="5005051"/>
<dbReference type="Pfam" id="PF17907">
    <property type="entry name" value="AWS"/>
    <property type="match status" value="1"/>
</dbReference>
<proteinExistence type="predicted"/>
<dbReference type="InterPro" id="IPR006560">
    <property type="entry name" value="AWS_dom"/>
</dbReference>
<comment type="subcellular location">
    <subcellularLocation>
        <location evidence="2">Chromosome</location>
    </subcellularLocation>
    <subcellularLocation>
        <location evidence="1">Nucleus</location>
    </subcellularLocation>
</comment>
<dbReference type="AlphaFoldDB" id="A4S6X8"/>
<evidence type="ECO:0000256" key="2">
    <source>
        <dbReference type="ARBA" id="ARBA00004286"/>
    </source>
</evidence>
<dbReference type="OMA" id="NCETQRW"/>
<feature type="domain" description="AWS" evidence="11">
    <location>
        <begin position="223"/>
        <end position="279"/>
    </location>
</feature>
<dbReference type="GO" id="GO:0005694">
    <property type="term" value="C:chromosome"/>
    <property type="evidence" value="ECO:0007669"/>
    <property type="project" value="UniProtKB-SubCell"/>
</dbReference>
<feature type="domain" description="Post-SET" evidence="10">
    <location>
        <begin position="410"/>
        <end position="426"/>
    </location>
</feature>
<evidence type="ECO:0000256" key="8">
    <source>
        <dbReference type="SAM" id="MobiDB-lite"/>
    </source>
</evidence>
<keyword evidence="5" id="KW-0808">Transferase</keyword>
<dbReference type="InterPro" id="IPR003616">
    <property type="entry name" value="Post-SET_dom"/>
</dbReference>
<feature type="domain" description="SET" evidence="9">
    <location>
        <begin position="281"/>
        <end position="400"/>
    </location>
</feature>
<feature type="region of interest" description="Disordered" evidence="8">
    <location>
        <begin position="126"/>
        <end position="163"/>
    </location>
</feature>
<gene>
    <name evidence="12" type="primary">SDG3506a</name>
    <name evidence="13" type="synonym">SDG3506b</name>
    <name evidence="12" type="ORF">OSTLU_17948</name>
    <name evidence="13" type="ORF">OSTLU_19163</name>
</gene>
<evidence type="ECO:0000256" key="7">
    <source>
        <dbReference type="ARBA" id="ARBA00023242"/>
    </source>
</evidence>
<dbReference type="PROSITE" id="PS50280">
    <property type="entry name" value="SET"/>
    <property type="match status" value="1"/>
</dbReference>
<dbReference type="Gramene" id="ABO99465">
    <property type="protein sequence ID" value="ABO99465"/>
    <property type="gene ID" value="OSTLU_17948"/>
</dbReference>
<dbReference type="HOGENOM" id="CLU_544409_0_0_1"/>
<dbReference type="GO" id="GO:0042054">
    <property type="term" value="F:histone methyltransferase activity"/>
    <property type="evidence" value="ECO:0007669"/>
    <property type="project" value="InterPro"/>
</dbReference>
<sequence>MTTTKYEREVVWVKYGKGERFWPAHVVGRDAARARVPGAAAVFEKHPGARAFQYFGYGGYYQLEKPNAPAAIAWAEGLARRLDEKGVAKAHKTAVTNARAYVERGDLTSEVAAGALWWSMPLPAPREEPAKRTHDSAGTLSEKNKKPRRGDAAKDTFDEREEVKDAGADEFEFPRMSKTFVGGERKEYTPTLSVLSLGKPPPFERIHRSVFVSRPPPVKLHKSETAVCDCHPPPSRGDSETIRDGCGQECLNRKLRFSCDSRTCPCGDACSNRPLSQLPAPKTKIIRTENRGWGLTLQEPVRAGTFIVEYAGEILDEHECAERLWYDKQSGEENFYLMEISANYVIDAKFKGSIARFINSSCHPNCETQRWVDASTNETRVGIFATEDIASGTELTYDYNFAHFGDEKGTSFVCMCGHPKCRGTLDAAKTSKKNLHRRLRVEIMVNGKVVKSRKKKQKVKATVVDYDAAKNRYKVQVEGDEKETFAWVRLDGEGAAKHSWLSK</sequence>
<accession>A4S6X8</accession>
<dbReference type="STRING" id="436017.A4S6X8"/>
<keyword evidence="3" id="KW-0158">Chromosome</keyword>
<dbReference type="Proteomes" id="UP000001568">
    <property type="component" value="Chromosome 21"/>
</dbReference>
<evidence type="ECO:0000259" key="9">
    <source>
        <dbReference type="PROSITE" id="PS50280"/>
    </source>
</evidence>
<keyword evidence="14" id="KW-1185">Reference proteome</keyword>
<evidence type="ECO:0000256" key="4">
    <source>
        <dbReference type="ARBA" id="ARBA00022603"/>
    </source>
</evidence>
<dbReference type="InterPro" id="IPR050777">
    <property type="entry name" value="SET2_Histone-Lys_MeTrsfase"/>
</dbReference>
<dbReference type="RefSeq" id="XP_001422783.1">
    <property type="nucleotide sequence ID" value="XM_001422746.1"/>
</dbReference>
<dbReference type="Proteomes" id="UP000001568">
    <property type="component" value="Chromosome 13"/>
</dbReference>
<dbReference type="Pfam" id="PF00856">
    <property type="entry name" value="SET"/>
    <property type="match status" value="1"/>
</dbReference>
<dbReference type="eggNOG" id="KOG1081">
    <property type="taxonomic scope" value="Eukaryota"/>
</dbReference>
<dbReference type="SUPFAM" id="SSF82199">
    <property type="entry name" value="SET domain"/>
    <property type="match status" value="1"/>
</dbReference>
<dbReference type="KEGG" id="olu:OSTLU_19163"/>
<evidence type="ECO:0000259" key="10">
    <source>
        <dbReference type="PROSITE" id="PS50868"/>
    </source>
</evidence>
<evidence type="ECO:0000313" key="12">
    <source>
        <dbReference type="EMBL" id="ABO99465.1"/>
    </source>
</evidence>
<dbReference type="InterPro" id="IPR046341">
    <property type="entry name" value="SET_dom_sf"/>
</dbReference>
<evidence type="ECO:0000256" key="3">
    <source>
        <dbReference type="ARBA" id="ARBA00022454"/>
    </source>
</evidence>
<dbReference type="Gramene" id="ABP01142">
    <property type="protein sequence ID" value="ABP01142"/>
    <property type="gene ID" value="OSTLU_19163"/>
</dbReference>
<dbReference type="OrthoDB" id="422362at2759"/>
<dbReference type="RefSeq" id="XP_001421172.1">
    <property type="nucleotide sequence ID" value="XM_001421135.1"/>
</dbReference>
<evidence type="ECO:0000313" key="14">
    <source>
        <dbReference type="Proteomes" id="UP000001568"/>
    </source>
</evidence>
<protein>
    <submittedName>
        <fullName evidence="12">Uncharacterized protein</fullName>
    </submittedName>
</protein>
<keyword evidence="6" id="KW-0949">S-adenosyl-L-methionine</keyword>
<evidence type="ECO:0000256" key="5">
    <source>
        <dbReference type="ARBA" id="ARBA00022679"/>
    </source>
</evidence>
<feature type="compositionally biased region" description="Basic and acidic residues" evidence="8">
    <location>
        <begin position="149"/>
        <end position="163"/>
    </location>
</feature>
<dbReference type="Gene3D" id="2.170.270.10">
    <property type="entry name" value="SET domain"/>
    <property type="match status" value="1"/>
</dbReference>
<dbReference type="GO" id="GO:0005634">
    <property type="term" value="C:nucleus"/>
    <property type="evidence" value="ECO:0007669"/>
    <property type="project" value="UniProtKB-SubCell"/>
</dbReference>
<keyword evidence="7" id="KW-0539">Nucleus</keyword>
<organism evidence="12 14">
    <name type="scientific">Ostreococcus lucimarinus (strain CCE9901)</name>
    <dbReference type="NCBI Taxonomy" id="436017"/>
    <lineage>
        <taxon>Eukaryota</taxon>
        <taxon>Viridiplantae</taxon>
        <taxon>Chlorophyta</taxon>
        <taxon>Mamiellophyceae</taxon>
        <taxon>Mamiellales</taxon>
        <taxon>Bathycoccaceae</taxon>
        <taxon>Ostreococcus</taxon>
    </lineage>
</organism>
<dbReference type="KEGG" id="olu:OSTLU_17948"/>
<name>A4S6X8_OSTLU</name>
<dbReference type="InterPro" id="IPR001214">
    <property type="entry name" value="SET_dom"/>
</dbReference>
<dbReference type="PROSITE" id="PS51215">
    <property type="entry name" value="AWS"/>
    <property type="match status" value="1"/>
</dbReference>
<evidence type="ECO:0000256" key="1">
    <source>
        <dbReference type="ARBA" id="ARBA00004123"/>
    </source>
</evidence>
<dbReference type="EMBL" id="CP000601">
    <property type="protein sequence ID" value="ABP01142.1"/>
    <property type="molecule type" value="Genomic_DNA"/>
</dbReference>
<dbReference type="SMART" id="SM00317">
    <property type="entry name" value="SET"/>
    <property type="match status" value="1"/>
</dbReference>
<reference evidence="12 14" key="1">
    <citation type="journal article" date="2007" name="Proc. Natl. Acad. Sci. U.S.A.">
        <title>The tiny eukaryote Ostreococcus provides genomic insights into the paradox of plankton speciation.</title>
        <authorList>
            <person name="Palenik B."/>
            <person name="Grimwood J."/>
            <person name="Aerts A."/>
            <person name="Rouze P."/>
            <person name="Salamov A."/>
            <person name="Putnam N."/>
            <person name="Dupont C."/>
            <person name="Jorgensen R."/>
            <person name="Derelle E."/>
            <person name="Rombauts S."/>
            <person name="Zhou K."/>
            <person name="Otillar R."/>
            <person name="Merchant S.S."/>
            <person name="Podell S."/>
            <person name="Gaasterland T."/>
            <person name="Napoli C."/>
            <person name="Gendler K."/>
            <person name="Manuell A."/>
            <person name="Tai V."/>
            <person name="Vallon O."/>
            <person name="Piganeau G."/>
            <person name="Jancek S."/>
            <person name="Heijde M."/>
            <person name="Jabbari K."/>
            <person name="Bowler C."/>
            <person name="Lohr M."/>
            <person name="Robbens S."/>
            <person name="Werner G."/>
            <person name="Dubchak I."/>
            <person name="Pazour G.J."/>
            <person name="Ren Q."/>
            <person name="Paulsen I."/>
            <person name="Delwiche C."/>
            <person name="Schmutz J."/>
            <person name="Rokhsar D."/>
            <person name="Van de Peer Y."/>
            <person name="Moreau H."/>
            <person name="Grigoriev I.V."/>
        </authorList>
    </citation>
    <scope>NUCLEOTIDE SEQUENCE [LARGE SCALE GENOMIC DNA]</scope>
    <source>
        <strain evidence="12 14">CCE9901</strain>
    </source>
</reference>
<feature type="compositionally biased region" description="Basic and acidic residues" evidence="8">
    <location>
        <begin position="126"/>
        <end position="135"/>
    </location>
</feature>
<dbReference type="PANTHER" id="PTHR22884">
    <property type="entry name" value="SET DOMAIN PROTEINS"/>
    <property type="match status" value="1"/>
</dbReference>
<keyword evidence="4" id="KW-0489">Methyltransferase</keyword>
<dbReference type="SMART" id="SM00570">
    <property type="entry name" value="AWS"/>
    <property type="match status" value="1"/>
</dbReference>
<evidence type="ECO:0000313" key="13">
    <source>
        <dbReference type="EMBL" id="ABP01142.1"/>
    </source>
</evidence>
<dbReference type="EMBL" id="CP000593">
    <property type="protein sequence ID" value="ABO99465.1"/>
    <property type="molecule type" value="Genomic_DNA"/>
</dbReference>
<evidence type="ECO:0000256" key="6">
    <source>
        <dbReference type="ARBA" id="ARBA00022691"/>
    </source>
</evidence>
<evidence type="ECO:0000259" key="11">
    <source>
        <dbReference type="PROSITE" id="PS51215"/>
    </source>
</evidence>
<dbReference type="GO" id="GO:0032259">
    <property type="term" value="P:methylation"/>
    <property type="evidence" value="ECO:0007669"/>
    <property type="project" value="UniProtKB-KW"/>
</dbReference>
<dbReference type="GeneID" id="5006935"/>